<sequence>MRRSASRVRRSVSHRGKSASKFQFDVTVASVTGVKEGNTYFIKWSRGLKVASTKPRTVDKGAAKKGGPGQPFNEKLSLLCTLFRDGGIAKSTSFEEKEAKLSLISVTPGKKGSEKTVAKTHFNLAAFAGVPSASERKVFSLSEKVSVTAVVDCKFLSNASTKGSYAGSAMSGLSGVTSLAGGSSSEEEDDFADLDVGDIPDPLASATSPVGAGPSPPPGPSSSSAVAAVAAAPASSPAAPSTPPTPSAAVTPSTPVSAKASRTLSSSKKAERAASAEKEAKESKSEKPDKGDKASKGGSIAPSRSRLGLIKRSVSKKDPSPKPPRGGPKADAAAGEDGTPDKAKHRSLGGLRKDKDKAATKGDKAADKAAEKADKADKGSSDKRPGLFRKDKEAKIAKAEALEALRGEVATAQSENIRLQAQLSTATAVAPADAVAAITRECEAQEAVLEATNARRAALQLVQDNLLREGDAHRAELDALSAQLAAAGVGGVASQGSPDPALLAELEAESARAADLTASVAAADSKIAAHVTHAARMKETYVQLTGMYDKVRAENAAHQEALIAASAASSPTSALAVAQRAALDASRGVRATEADLDALRFEADALNDEAHRLRASAAEAEEELAAAQRQRDRAVARQARAAARVGVGAPDARDEAEVAASIERLEADGRGLRGEVETLRQSLAAATAERETLLGDASAGGADAGVSDNEDDWRERQAAEMDERELTRLRSRIVELEAETTGTRQRSARAAPPNNGGGGGNEDADGEAVLLDLVATKLRLAEAEEERLAAQLRAKELRRQDRLVQERLAKHASRLEVKLGEARSALDALQAPEGGFATPNGAGGSTKDADGARRSGSAGSGAAGRGGRKSFFGF</sequence>
<evidence type="ECO:0000256" key="1">
    <source>
        <dbReference type="SAM" id="Coils"/>
    </source>
</evidence>
<feature type="domain" description="C2 NT-type" evidence="3">
    <location>
        <begin position="12"/>
        <end position="159"/>
    </location>
</feature>
<keyword evidence="5" id="KW-1185">Reference proteome</keyword>
<feature type="compositionally biased region" description="Low complexity" evidence="2">
    <location>
        <begin position="204"/>
        <end position="213"/>
    </location>
</feature>
<feature type="compositionally biased region" description="Basic and acidic residues" evidence="2">
    <location>
        <begin position="268"/>
        <end position="295"/>
    </location>
</feature>
<organism evidence="4 5">
    <name type="scientific">Porphyra umbilicalis</name>
    <name type="common">Purple laver</name>
    <name type="synonym">Red alga</name>
    <dbReference type="NCBI Taxonomy" id="2786"/>
    <lineage>
        <taxon>Eukaryota</taxon>
        <taxon>Rhodophyta</taxon>
        <taxon>Bangiophyceae</taxon>
        <taxon>Bangiales</taxon>
        <taxon>Bangiaceae</taxon>
        <taxon>Porphyra</taxon>
    </lineage>
</organism>
<protein>
    <recommendedName>
        <fullName evidence="3">C2 NT-type domain-containing protein</fullName>
    </recommendedName>
</protein>
<feature type="region of interest" description="Disordered" evidence="2">
    <location>
        <begin position="176"/>
        <end position="393"/>
    </location>
</feature>
<feature type="compositionally biased region" description="Low complexity" evidence="2">
    <location>
        <begin position="221"/>
        <end position="239"/>
    </location>
</feature>
<dbReference type="PROSITE" id="PS51840">
    <property type="entry name" value="C2_NT"/>
    <property type="match status" value="1"/>
</dbReference>
<proteinExistence type="predicted"/>
<gene>
    <name evidence="4" type="ORF">BU14_0940s0003</name>
</gene>
<reference evidence="4 5" key="1">
    <citation type="submission" date="2017-03" db="EMBL/GenBank/DDBJ databases">
        <title>WGS assembly of Porphyra umbilicalis.</title>
        <authorList>
            <person name="Brawley S.H."/>
            <person name="Blouin N.A."/>
            <person name="Ficko-Blean E."/>
            <person name="Wheeler G.L."/>
            <person name="Lohr M."/>
            <person name="Goodson H.V."/>
            <person name="Jenkins J.W."/>
            <person name="Blaby-Haas C.E."/>
            <person name="Helliwell K.E."/>
            <person name="Chan C."/>
            <person name="Marriage T."/>
            <person name="Bhattacharya D."/>
            <person name="Klein A.S."/>
            <person name="Badis Y."/>
            <person name="Brodie J."/>
            <person name="Cao Y."/>
            <person name="Collen J."/>
            <person name="Dittami S.M."/>
            <person name="Gachon C.M."/>
            <person name="Green B.R."/>
            <person name="Karpowicz S."/>
            <person name="Kim J.W."/>
            <person name="Kudahl U."/>
            <person name="Lin S."/>
            <person name="Michel G."/>
            <person name="Mittag M."/>
            <person name="Olson B.J."/>
            <person name="Pangilinan J."/>
            <person name="Peng Y."/>
            <person name="Qiu H."/>
            <person name="Shu S."/>
            <person name="Singer J.T."/>
            <person name="Smith A.G."/>
            <person name="Sprecher B.N."/>
            <person name="Wagner V."/>
            <person name="Wang W."/>
            <person name="Wang Z.-Y."/>
            <person name="Yan J."/>
            <person name="Yarish C."/>
            <person name="Zoeuner-Riek S."/>
            <person name="Zhuang Y."/>
            <person name="Zou Y."/>
            <person name="Lindquist E.A."/>
            <person name="Grimwood J."/>
            <person name="Barry K."/>
            <person name="Rokhsar D.S."/>
            <person name="Schmutz J."/>
            <person name="Stiller J.W."/>
            <person name="Grossman A.R."/>
            <person name="Prochnik S.E."/>
        </authorList>
    </citation>
    <scope>NUCLEOTIDE SEQUENCE [LARGE SCALE GENOMIC DNA]</scope>
    <source>
        <strain evidence="4">4086291</strain>
    </source>
</reference>
<dbReference type="Pfam" id="PF10358">
    <property type="entry name" value="NT-C2"/>
    <property type="match status" value="1"/>
</dbReference>
<evidence type="ECO:0000313" key="5">
    <source>
        <dbReference type="Proteomes" id="UP000218209"/>
    </source>
</evidence>
<accession>A0A1X6NNC6</accession>
<feature type="coiled-coil region" evidence="1">
    <location>
        <begin position="773"/>
        <end position="800"/>
    </location>
</feature>
<name>A0A1X6NNC6_PORUM</name>
<dbReference type="Proteomes" id="UP000218209">
    <property type="component" value="Unassembled WGS sequence"/>
</dbReference>
<feature type="compositionally biased region" description="Low complexity" evidence="2">
    <location>
        <begin position="247"/>
        <end position="258"/>
    </location>
</feature>
<feature type="compositionally biased region" description="Basic and acidic residues" evidence="2">
    <location>
        <begin position="351"/>
        <end position="393"/>
    </location>
</feature>
<feature type="coiled-coil region" evidence="1">
    <location>
        <begin position="589"/>
        <end position="637"/>
    </location>
</feature>
<dbReference type="AlphaFoldDB" id="A0A1X6NNC6"/>
<evidence type="ECO:0000256" key="2">
    <source>
        <dbReference type="SAM" id="MobiDB-lite"/>
    </source>
</evidence>
<dbReference type="InterPro" id="IPR019448">
    <property type="entry name" value="NT-C2"/>
</dbReference>
<keyword evidence="1" id="KW-0175">Coiled coil</keyword>
<evidence type="ECO:0000259" key="3">
    <source>
        <dbReference type="PROSITE" id="PS51840"/>
    </source>
</evidence>
<feature type="region of interest" description="Disordered" evidence="2">
    <location>
        <begin position="830"/>
        <end position="874"/>
    </location>
</feature>
<feature type="compositionally biased region" description="Acidic residues" evidence="2">
    <location>
        <begin position="185"/>
        <end position="198"/>
    </location>
</feature>
<evidence type="ECO:0000313" key="4">
    <source>
        <dbReference type="EMBL" id="OSX70050.1"/>
    </source>
</evidence>
<feature type="region of interest" description="Disordered" evidence="2">
    <location>
        <begin position="737"/>
        <end position="764"/>
    </location>
</feature>
<dbReference type="EMBL" id="KV919326">
    <property type="protein sequence ID" value="OSX70050.1"/>
    <property type="molecule type" value="Genomic_DNA"/>
</dbReference>